<evidence type="ECO:0000313" key="2">
    <source>
        <dbReference type="Proteomes" id="UP000606786"/>
    </source>
</evidence>
<gene>
    <name evidence="1" type="ORF">CCAP1982_LOCUS5194</name>
</gene>
<name>A0A811UES4_CERCA</name>
<keyword evidence="2" id="KW-1185">Reference proteome</keyword>
<feature type="non-terminal residue" evidence="1">
    <location>
        <position position="1"/>
    </location>
</feature>
<organism evidence="1 2">
    <name type="scientific">Ceratitis capitata</name>
    <name type="common">Mediterranean fruit fly</name>
    <name type="synonym">Tephritis capitata</name>
    <dbReference type="NCBI Taxonomy" id="7213"/>
    <lineage>
        <taxon>Eukaryota</taxon>
        <taxon>Metazoa</taxon>
        <taxon>Ecdysozoa</taxon>
        <taxon>Arthropoda</taxon>
        <taxon>Hexapoda</taxon>
        <taxon>Insecta</taxon>
        <taxon>Pterygota</taxon>
        <taxon>Neoptera</taxon>
        <taxon>Endopterygota</taxon>
        <taxon>Diptera</taxon>
        <taxon>Brachycera</taxon>
        <taxon>Muscomorpha</taxon>
        <taxon>Tephritoidea</taxon>
        <taxon>Tephritidae</taxon>
        <taxon>Ceratitis</taxon>
        <taxon>Ceratitis</taxon>
    </lineage>
</organism>
<proteinExistence type="predicted"/>
<dbReference type="AlphaFoldDB" id="A0A811UES4"/>
<dbReference type="Proteomes" id="UP000606786">
    <property type="component" value="Unassembled WGS sequence"/>
</dbReference>
<evidence type="ECO:0000313" key="1">
    <source>
        <dbReference type="EMBL" id="CAD6996526.1"/>
    </source>
</evidence>
<sequence>MKELQNHSSATDRQTQTVETAYILPCGYVNKLEIDFTCHGGQRQPPIWQQQDSRVCCGEDNENIRQLPKQQTPMIKQSETCALKHILQHSKLPAVCGNKQMICVMLQQHQQQQQQQALPANLTLCYVAMMHCWSLLPLIN</sequence>
<protein>
    <submittedName>
        <fullName evidence="1">(Mediterranean fruit fly) hypothetical protein</fullName>
    </submittedName>
</protein>
<dbReference type="EMBL" id="CAJHJT010000001">
    <property type="protein sequence ID" value="CAD6996526.1"/>
    <property type="molecule type" value="Genomic_DNA"/>
</dbReference>
<comment type="caution">
    <text evidence="1">The sequence shown here is derived from an EMBL/GenBank/DDBJ whole genome shotgun (WGS) entry which is preliminary data.</text>
</comment>
<reference evidence="1" key="1">
    <citation type="submission" date="2020-11" db="EMBL/GenBank/DDBJ databases">
        <authorList>
            <person name="Whitehead M."/>
        </authorList>
    </citation>
    <scope>NUCLEOTIDE SEQUENCE</scope>
    <source>
        <strain evidence="1">EGII</strain>
    </source>
</reference>
<accession>A0A811UES4</accession>